<proteinExistence type="predicted"/>
<dbReference type="PANTHER" id="PTHR11161:SF4">
    <property type="entry name" value="DROP DEAD"/>
    <property type="match status" value="1"/>
</dbReference>
<feature type="compositionally biased region" description="Basic and acidic residues" evidence="1">
    <location>
        <begin position="433"/>
        <end position="442"/>
    </location>
</feature>
<feature type="transmembrane region" description="Helical" evidence="2">
    <location>
        <begin position="951"/>
        <end position="972"/>
    </location>
</feature>
<protein>
    <recommendedName>
        <fullName evidence="4">Nose resistant-to-fluoxetine protein N-terminal domain-containing protein</fullName>
    </recommendedName>
</protein>
<feature type="transmembrane region" description="Helical" evidence="2">
    <location>
        <begin position="778"/>
        <end position="797"/>
    </location>
</feature>
<feature type="transmembrane region" description="Helical" evidence="2">
    <location>
        <begin position="891"/>
        <end position="917"/>
    </location>
</feature>
<feature type="compositionally biased region" description="Polar residues" evidence="1">
    <location>
        <begin position="1143"/>
        <end position="1156"/>
    </location>
</feature>
<dbReference type="SMART" id="SM00703">
    <property type="entry name" value="NRF"/>
    <property type="match status" value="1"/>
</dbReference>
<feature type="compositionally biased region" description="Basic and acidic residues" evidence="1">
    <location>
        <begin position="1613"/>
        <end position="1651"/>
    </location>
</feature>
<organism evidence="5 6">
    <name type="scientific">Tetragonisca angustula</name>
    <dbReference type="NCBI Taxonomy" id="166442"/>
    <lineage>
        <taxon>Eukaryota</taxon>
        <taxon>Metazoa</taxon>
        <taxon>Ecdysozoa</taxon>
        <taxon>Arthropoda</taxon>
        <taxon>Hexapoda</taxon>
        <taxon>Insecta</taxon>
        <taxon>Pterygota</taxon>
        <taxon>Neoptera</taxon>
        <taxon>Endopterygota</taxon>
        <taxon>Hymenoptera</taxon>
        <taxon>Apocrita</taxon>
        <taxon>Aculeata</taxon>
        <taxon>Apoidea</taxon>
        <taxon>Anthophila</taxon>
        <taxon>Apidae</taxon>
        <taxon>Tetragonisca</taxon>
    </lineage>
</organism>
<accession>A0AAW0ZS83</accession>
<keyword evidence="2" id="KW-1133">Transmembrane helix</keyword>
<dbReference type="Proteomes" id="UP001432146">
    <property type="component" value="Unassembled WGS sequence"/>
</dbReference>
<evidence type="ECO:0000313" key="6">
    <source>
        <dbReference type="Proteomes" id="UP001432146"/>
    </source>
</evidence>
<keyword evidence="2" id="KW-0472">Membrane</keyword>
<gene>
    <name evidence="5" type="ORF">QLX08_006781</name>
</gene>
<feature type="compositionally biased region" description="Basic and acidic residues" evidence="1">
    <location>
        <begin position="1737"/>
        <end position="1751"/>
    </location>
</feature>
<feature type="compositionally biased region" description="Basic and acidic residues" evidence="1">
    <location>
        <begin position="1328"/>
        <end position="1351"/>
    </location>
</feature>
<dbReference type="GO" id="GO:0016747">
    <property type="term" value="F:acyltransferase activity, transferring groups other than amino-acyl groups"/>
    <property type="evidence" value="ECO:0007669"/>
    <property type="project" value="InterPro"/>
</dbReference>
<feature type="domain" description="Nose resistant-to-fluoxetine protein N-terminal" evidence="4">
    <location>
        <begin position="501"/>
        <end position="650"/>
    </location>
</feature>
<comment type="caution">
    <text evidence="5">The sequence shown here is derived from an EMBL/GenBank/DDBJ whole genome shotgun (WGS) entry which is preliminary data.</text>
</comment>
<feature type="transmembrane region" description="Helical" evidence="2">
    <location>
        <begin position="1056"/>
        <end position="1078"/>
    </location>
</feature>
<dbReference type="EMBL" id="JAWNGG020000125">
    <property type="protein sequence ID" value="KAK9300549.1"/>
    <property type="molecule type" value="Genomic_DNA"/>
</dbReference>
<feature type="compositionally biased region" description="Basic and acidic residues" evidence="1">
    <location>
        <begin position="1368"/>
        <end position="1380"/>
    </location>
</feature>
<feature type="compositionally biased region" description="Acidic residues" evidence="1">
    <location>
        <begin position="112"/>
        <end position="186"/>
    </location>
</feature>
<feature type="compositionally biased region" description="Basic and acidic residues" evidence="1">
    <location>
        <begin position="1251"/>
        <end position="1271"/>
    </location>
</feature>
<feature type="compositionally biased region" description="Basic and acidic residues" evidence="1">
    <location>
        <begin position="1281"/>
        <end position="1290"/>
    </location>
</feature>
<feature type="signal peptide" evidence="3">
    <location>
        <begin position="1"/>
        <end position="25"/>
    </location>
</feature>
<feature type="compositionally biased region" description="Basic and acidic residues" evidence="1">
    <location>
        <begin position="187"/>
        <end position="234"/>
    </location>
</feature>
<feature type="compositionally biased region" description="Basic and acidic residues" evidence="1">
    <location>
        <begin position="330"/>
        <end position="345"/>
    </location>
</feature>
<feature type="compositionally biased region" description="Basic and acidic residues" evidence="1">
    <location>
        <begin position="418"/>
        <end position="427"/>
    </location>
</feature>
<feature type="region of interest" description="Disordered" evidence="1">
    <location>
        <begin position="418"/>
        <end position="449"/>
    </location>
</feature>
<feature type="compositionally biased region" description="Basic and acidic residues" evidence="1">
    <location>
        <begin position="89"/>
        <end position="111"/>
    </location>
</feature>
<feature type="transmembrane region" description="Helical" evidence="2">
    <location>
        <begin position="1098"/>
        <end position="1116"/>
    </location>
</feature>
<feature type="compositionally biased region" description="Basic and acidic residues" evidence="1">
    <location>
        <begin position="1392"/>
        <end position="1411"/>
    </location>
</feature>
<feature type="compositionally biased region" description="Basic and acidic residues" evidence="1">
    <location>
        <begin position="1697"/>
        <end position="1719"/>
    </location>
</feature>
<feature type="compositionally biased region" description="Acidic residues" evidence="1">
    <location>
        <begin position="288"/>
        <end position="324"/>
    </location>
</feature>
<keyword evidence="6" id="KW-1185">Reference proteome</keyword>
<dbReference type="InterPro" id="IPR006621">
    <property type="entry name" value="Nose-resist-to-fluoxetine_N"/>
</dbReference>
<keyword evidence="2" id="KW-0812">Transmembrane</keyword>
<sequence>MAAALLGKCVGLLALVLLLYSCCYGFRIRDHPSLSSSAEQPHHATCTSIFGRCHEKTTITATPSKKWHDISRPATLSRKPPVELTSTGDEAHARPERARPVSTDSRDKSIDNDEDDDDDDDDDEEVIVEVEEDTGEETASYEETADEDDEDDDRVEENDDDKEEREEQEASGDENKDDDDEEEEEEIRERVSLDKGSRSKRQEKIKEDEEERSERIDSMKRAGLKREMKSKRQEESEEDEMKYRKVAAKKLVEDTEEGEGRGKKVDPKKRGSLEIELKETVRSKRQEAEEDEEKSEEEDDDDEEMREEDEDEDDDEEEESEEEVSTPPPRKLEKVRLADKDKVKSAEVLSTIEKPKEAPKIEKKPDESAKKVLKSPERKSTEEPLKVVEATKKAEPVKITKAEIEPKITAKPEERAKIPARTEEKAKVPVKPELSKTREPARVKSTAAQAPVKIVEPKRHDKDEPKVETKTHVEGSFTLARLNDAILRVPTFVPNFTAVENFECQQHGKIFLRQLRGYKLWALQMLDSSAKIPSGMLRGNVNQLGDFDECLGVMAHVKLNEKTIRVQGKYCLANIDLYPSDPDMKLPVNMMQARSFIRGSMYDPGHFIPKFTTVNWALCLPAACSAEDARTVVEQALDDYNSTAGITFMVDVNPNMCYVKQKSRSYSKETIGVLYFYAMVVCLVAVATMRDYLVVSEGKGNYSERIIMSFSLRRTCRSLFREGTSDADITCIHGIRALNTIILYVAHQVIIISRLPFANRIEFTEVANSPISSVIRTSIVYTDAFLLLSGVLTAFNMAREFTTRGEIRWFCRFIARYIRLTPALLAVVFWYAFVMEHAGTGPQWNSLVIPNAELCKSNAWTNLLYIQNFFPFEEMCATHTHQLALDMQLSLLAPMLVFFLECRPVIGILVIFFFVLLSATLRYVATMSNYLSIVVFHGMSVKHLYRTANLVYALPLHRATPYVFGVGLGVLLRYTGKELRIHKVLVILGWLVAMTLGSWALLSPWHLARRDYVYDAEEATSYNVISPVLSALALCWLIFACYTNHGGILNRFLSNYWLLVFSRISYAIYLTQFAVFFYNVGTTRYSSEFQLHTSVSALEAATVVIVSTIVTLFFDLPMQDIRNVLMESTDLNAAKTPVVESPATETSKTPDATKSAQPHEKKIFEEDEVTSTGWDWQRDIVDGGAKYYDESVEDEERVDMPILKKSSGRRRSLISREPTEADAPPSRSKDGSKRFSNGSNDYRDRGRRSRSRDYQENEALRAQHEREESAKRSRRSQSRSLDAKRFSTRDSEDDEEEEDEGKDYSRTKYEKEEDNLRYRRSQSRGRSVIREPDQAKEPRRLSRKSEEREPVQRQARVARIFSSESDEDQRQTRKVERRQTEASVSDEEDWESELRIRRKQFMEKLATRDPSSEQGSLISLRRSSAEGKLALLKDPTADDNMDSWTVSVGSRGLAQLGSSQERSEPEDEYSRQRREYREQAPPPREDVQSEEEVIWDASRRRSYTSSSQMTSLEEDDDVENYNFVLTKDSKRTSLQDLSRLSQEDSDLAESGWNVIRREGENVPRSSSGLYKRESIVKSQASEEDPEYLLPERPKLVQQEREHPFKKAWQMQKSRSEEDAYVIKESKESKEQAKTEAKSKDDGKTKEGKDGGEQYDDTGEFADDESESAMLTRSRSSDTDENTRMSSKSEEIESISTDNERSKSSKKDSVRSSDVEEDSSRSNWPSEEEQVYRTGVRSKSEETEWNWEREET</sequence>
<feature type="region of interest" description="Disordered" evidence="1">
    <location>
        <begin position="62"/>
        <end position="387"/>
    </location>
</feature>
<name>A0AAW0ZS83_9HYME</name>
<dbReference type="InterPro" id="IPR052728">
    <property type="entry name" value="O2_lipid_transport_reg"/>
</dbReference>
<feature type="compositionally biased region" description="Basic and acidic residues" evidence="1">
    <location>
        <begin position="250"/>
        <end position="287"/>
    </location>
</feature>
<feature type="transmembrane region" description="Helical" evidence="2">
    <location>
        <begin position="1022"/>
        <end position="1044"/>
    </location>
</feature>
<keyword evidence="3" id="KW-0732">Signal</keyword>
<feature type="compositionally biased region" description="Basic and acidic residues" evidence="1">
    <location>
        <begin position="1589"/>
        <end position="1604"/>
    </location>
</feature>
<feature type="region of interest" description="Disordered" evidence="1">
    <location>
        <begin position="1191"/>
        <end position="1519"/>
    </location>
</feature>
<evidence type="ECO:0000313" key="5">
    <source>
        <dbReference type="EMBL" id="KAK9300549.1"/>
    </source>
</evidence>
<dbReference type="InterPro" id="IPR002656">
    <property type="entry name" value="Acyl_transf_3_dom"/>
</dbReference>
<evidence type="ECO:0000259" key="4">
    <source>
        <dbReference type="SMART" id="SM00703"/>
    </source>
</evidence>
<dbReference type="Pfam" id="PF20146">
    <property type="entry name" value="NRF"/>
    <property type="match status" value="1"/>
</dbReference>
<feature type="compositionally biased region" description="Basic and acidic residues" evidence="1">
    <location>
        <begin position="1674"/>
        <end position="1690"/>
    </location>
</feature>
<evidence type="ECO:0000256" key="3">
    <source>
        <dbReference type="SAM" id="SignalP"/>
    </source>
</evidence>
<dbReference type="Pfam" id="PF01757">
    <property type="entry name" value="Acyl_transf_3"/>
    <property type="match status" value="1"/>
</dbReference>
<feature type="compositionally biased region" description="Basic and acidic residues" evidence="1">
    <location>
        <begin position="353"/>
        <end position="387"/>
    </location>
</feature>
<feature type="chain" id="PRO_5043587027" description="Nose resistant-to-fluoxetine protein N-terminal domain-containing protein" evidence="3">
    <location>
        <begin position="26"/>
        <end position="1751"/>
    </location>
</feature>
<feature type="compositionally biased region" description="Basic and acidic residues" evidence="1">
    <location>
        <begin position="1302"/>
        <end position="1317"/>
    </location>
</feature>
<feature type="compositionally biased region" description="Acidic residues" evidence="1">
    <location>
        <begin position="1652"/>
        <end position="1666"/>
    </location>
</feature>
<reference evidence="5 6" key="1">
    <citation type="submission" date="2024-05" db="EMBL/GenBank/DDBJ databases">
        <title>The nuclear and mitochondrial genome assemblies of Tetragonisca angustula (Apidae: Meliponini), a tiny yet remarkable pollinator in the Neotropics.</title>
        <authorList>
            <person name="Ferrari R."/>
            <person name="Ricardo P.C."/>
            <person name="Dias F.C."/>
            <person name="Araujo N.S."/>
            <person name="Soares D.O."/>
            <person name="Zhou Q.-S."/>
            <person name="Zhu C.-D."/>
            <person name="Coutinho L."/>
            <person name="Airas M.C."/>
            <person name="Batista T.M."/>
        </authorList>
    </citation>
    <scope>NUCLEOTIDE SEQUENCE [LARGE SCALE GENOMIC DNA]</scope>
    <source>
        <strain evidence="5">ASF017062</strain>
        <tissue evidence="5">Abdomen</tissue>
    </source>
</reference>
<feature type="region of interest" description="Disordered" evidence="1">
    <location>
        <begin position="1136"/>
        <end position="1168"/>
    </location>
</feature>
<evidence type="ECO:0000256" key="1">
    <source>
        <dbReference type="SAM" id="MobiDB-lite"/>
    </source>
</evidence>
<dbReference type="PANTHER" id="PTHR11161">
    <property type="entry name" value="O-ACYLTRANSFERASE"/>
    <property type="match status" value="1"/>
</dbReference>
<feature type="compositionally biased region" description="Basic and acidic residues" evidence="1">
    <location>
        <begin position="1468"/>
        <end position="1487"/>
    </location>
</feature>
<feature type="transmembrane region" description="Helical" evidence="2">
    <location>
        <begin position="817"/>
        <end position="834"/>
    </location>
</feature>
<evidence type="ECO:0000256" key="2">
    <source>
        <dbReference type="SAM" id="Phobius"/>
    </source>
</evidence>
<feature type="transmembrane region" description="Helical" evidence="2">
    <location>
        <begin position="674"/>
        <end position="695"/>
    </location>
</feature>
<feature type="region of interest" description="Disordered" evidence="1">
    <location>
        <begin position="1536"/>
        <end position="1751"/>
    </location>
</feature>
<feature type="compositionally biased region" description="Acidic residues" evidence="1">
    <location>
        <begin position="1291"/>
        <end position="1301"/>
    </location>
</feature>
<feature type="transmembrane region" description="Helical" evidence="2">
    <location>
        <begin position="984"/>
        <end position="1002"/>
    </location>
</feature>